<dbReference type="EMBL" id="CR378671">
    <property type="protein sequence ID" value="CAG21009.1"/>
    <property type="molecule type" value="Genomic_DNA"/>
</dbReference>
<dbReference type="eggNOG" id="COG0705">
    <property type="taxonomic scope" value="Bacteria"/>
</dbReference>
<dbReference type="Proteomes" id="UP000000593">
    <property type="component" value="Chromosome 1"/>
</dbReference>
<dbReference type="NCBIfam" id="TIGR03902">
    <property type="entry name" value="rhom_GG_sort"/>
    <property type="match status" value="1"/>
</dbReference>
<sequence length="187" mass="20640">MSIRTYLFLVIILCIIAQVPMLQPWLAWDRDAILQGEIWRILTGNLTHTNWAHLLMNALALLIISFIFRAHFNAKRYTALIIVLSIGIGGGIFATNMQWYAGLSGVLHGIFAWGAINDIRTKTKGGWLLFVGLIIKITWEQIYGGSASSEALIGARVATEAHLIGALIGALSGFIYFFLPGKVLNKN</sequence>
<dbReference type="Gene3D" id="1.20.1540.10">
    <property type="entry name" value="Rhomboid-like"/>
    <property type="match status" value="1"/>
</dbReference>
<dbReference type="GO" id="GO:0016020">
    <property type="term" value="C:membrane"/>
    <property type="evidence" value="ECO:0007669"/>
    <property type="project" value="UniProtKB-SubCell"/>
</dbReference>
<feature type="transmembrane region" description="Helical" evidence="5">
    <location>
        <begin position="77"/>
        <end position="93"/>
    </location>
</feature>
<evidence type="ECO:0000313" key="7">
    <source>
        <dbReference type="EMBL" id="CAG21009.1"/>
    </source>
</evidence>
<keyword evidence="4 5" id="KW-0472">Membrane</keyword>
<dbReference type="InterPro" id="IPR023826">
    <property type="entry name" value="Rhom-like_SP_proteobac"/>
</dbReference>
<dbReference type="KEGG" id="ppr:PBPRA2630"/>
<accession>Q6LNW7</accession>
<keyword evidence="8" id="KW-1185">Reference proteome</keyword>
<dbReference type="InterPro" id="IPR035952">
    <property type="entry name" value="Rhomboid-like_sf"/>
</dbReference>
<evidence type="ECO:0000256" key="1">
    <source>
        <dbReference type="ARBA" id="ARBA00004141"/>
    </source>
</evidence>
<evidence type="ECO:0000256" key="5">
    <source>
        <dbReference type="SAM" id="Phobius"/>
    </source>
</evidence>
<proteinExistence type="predicted"/>
<evidence type="ECO:0000256" key="2">
    <source>
        <dbReference type="ARBA" id="ARBA00022692"/>
    </source>
</evidence>
<evidence type="ECO:0000256" key="4">
    <source>
        <dbReference type="ARBA" id="ARBA00023136"/>
    </source>
</evidence>
<gene>
    <name evidence="7" type="primary">VV10016</name>
    <name evidence="7" type="ordered locus">PBPRA2630</name>
</gene>
<evidence type="ECO:0000313" key="8">
    <source>
        <dbReference type="Proteomes" id="UP000000593"/>
    </source>
</evidence>
<dbReference type="PANTHER" id="PTHR43731:SF16">
    <property type="entry name" value="RHOMBOSORTASE"/>
    <property type="match status" value="1"/>
</dbReference>
<dbReference type="InterPro" id="IPR022764">
    <property type="entry name" value="Peptidase_S54_rhomboid_dom"/>
</dbReference>
<organism evidence="7 8">
    <name type="scientific">Photobacterium profundum (strain SS9)</name>
    <dbReference type="NCBI Taxonomy" id="298386"/>
    <lineage>
        <taxon>Bacteria</taxon>
        <taxon>Pseudomonadati</taxon>
        <taxon>Pseudomonadota</taxon>
        <taxon>Gammaproteobacteria</taxon>
        <taxon>Vibrionales</taxon>
        <taxon>Vibrionaceae</taxon>
        <taxon>Photobacterium</taxon>
    </lineage>
</organism>
<keyword evidence="3 5" id="KW-1133">Transmembrane helix</keyword>
<evidence type="ECO:0000256" key="3">
    <source>
        <dbReference type="ARBA" id="ARBA00022989"/>
    </source>
</evidence>
<keyword evidence="2 5" id="KW-0812">Transmembrane</keyword>
<dbReference type="GO" id="GO:0004252">
    <property type="term" value="F:serine-type endopeptidase activity"/>
    <property type="evidence" value="ECO:0007669"/>
    <property type="project" value="InterPro"/>
</dbReference>
<dbReference type="InterPro" id="IPR050925">
    <property type="entry name" value="Rhomboid_protease_S54"/>
</dbReference>
<dbReference type="RefSeq" id="WP_011219288.1">
    <property type="nucleotide sequence ID" value="NC_006370.1"/>
</dbReference>
<feature type="transmembrane region" description="Helical" evidence="5">
    <location>
        <begin position="7"/>
        <end position="28"/>
    </location>
</feature>
<dbReference type="SUPFAM" id="SSF144091">
    <property type="entry name" value="Rhomboid-like"/>
    <property type="match status" value="1"/>
</dbReference>
<dbReference type="PANTHER" id="PTHR43731">
    <property type="entry name" value="RHOMBOID PROTEASE"/>
    <property type="match status" value="1"/>
</dbReference>
<name>Q6LNW7_PHOPR</name>
<comment type="subcellular location">
    <subcellularLocation>
        <location evidence="1">Membrane</location>
        <topology evidence="1">Multi-pass membrane protein</topology>
    </subcellularLocation>
</comment>
<protein>
    <recommendedName>
        <fullName evidence="6">Peptidase S54 rhomboid domain-containing protein</fullName>
    </recommendedName>
</protein>
<reference evidence="8" key="1">
    <citation type="journal article" date="2005" name="Science">
        <title>Life at depth: Photobacterium profundum genome sequence and expression analysis.</title>
        <authorList>
            <person name="Vezzi A."/>
            <person name="Campanaro S."/>
            <person name="D'Angelo M."/>
            <person name="Simonato F."/>
            <person name="Vitulo N."/>
            <person name="Lauro F.M."/>
            <person name="Cestaro A."/>
            <person name="Malacrida G."/>
            <person name="Simionati B."/>
            <person name="Cannata N."/>
            <person name="Romualdi C."/>
            <person name="Bartlett D.H."/>
            <person name="Valle G."/>
        </authorList>
    </citation>
    <scope>NUCLEOTIDE SEQUENCE [LARGE SCALE GENOMIC DNA]</scope>
    <source>
        <strain evidence="8">ATCC BAA-1253 / SS9</strain>
    </source>
</reference>
<dbReference type="HOGENOM" id="CLU_108530_1_0_6"/>
<feature type="domain" description="Peptidase S54 rhomboid" evidence="6">
    <location>
        <begin position="36"/>
        <end position="177"/>
    </location>
</feature>
<feature type="transmembrane region" description="Helical" evidence="5">
    <location>
        <begin position="48"/>
        <end position="68"/>
    </location>
</feature>
<feature type="transmembrane region" description="Helical" evidence="5">
    <location>
        <begin position="99"/>
        <end position="116"/>
    </location>
</feature>
<dbReference type="AlphaFoldDB" id="Q6LNW7"/>
<dbReference type="Pfam" id="PF01694">
    <property type="entry name" value="Rhomboid"/>
    <property type="match status" value="1"/>
</dbReference>
<feature type="transmembrane region" description="Helical" evidence="5">
    <location>
        <begin position="162"/>
        <end position="179"/>
    </location>
</feature>
<evidence type="ECO:0000259" key="6">
    <source>
        <dbReference type="Pfam" id="PF01694"/>
    </source>
</evidence>
<dbReference type="STRING" id="298386.PBPRA2630"/>
<feature type="transmembrane region" description="Helical" evidence="5">
    <location>
        <begin position="125"/>
        <end position="142"/>
    </location>
</feature>